<evidence type="ECO:0000259" key="1">
    <source>
        <dbReference type="SMART" id="SM00860"/>
    </source>
</evidence>
<proteinExistence type="predicted"/>
<accession>A0A2T7AYA5</accession>
<organism evidence="2">
    <name type="scientific">Cronobacter turicensis</name>
    <dbReference type="NCBI Taxonomy" id="413502"/>
    <lineage>
        <taxon>Bacteria</taxon>
        <taxon>Pseudomonadati</taxon>
        <taxon>Pseudomonadota</taxon>
        <taxon>Gammaproteobacteria</taxon>
        <taxon>Enterobacterales</taxon>
        <taxon>Enterobacteriaceae</taxon>
        <taxon>Cronobacter</taxon>
    </lineage>
</organism>
<dbReference type="AlphaFoldDB" id="A0A2T7AYA5"/>
<dbReference type="SMART" id="SM00860">
    <property type="entry name" value="SMI1_KNR4"/>
    <property type="match status" value="1"/>
</dbReference>
<sequence length="173" mass="20068">MPVSCGKMITEADIQRLEKRYRISLPEDYKTFLLLNNGFVVKSPDYCNLTYRGVDEGAIAFNALFGMQTKNDYYDVIYNNDELLSELDFIDSKLIIGDDPGGNYFLMVDEQNRKGIFYWDRTHLHAEDTLQQFEIPEQDECGNLYRLSDTFTAFFEMISGQTLAHGMHVNRDL</sequence>
<dbReference type="InterPro" id="IPR037883">
    <property type="entry name" value="Knr4/Smi1-like_sf"/>
</dbReference>
<feature type="domain" description="Knr4/Smi1-like" evidence="1">
    <location>
        <begin position="8"/>
        <end position="157"/>
    </location>
</feature>
<dbReference type="EMBL" id="MSAG01000042">
    <property type="protein sequence ID" value="PUX17479.1"/>
    <property type="molecule type" value="Genomic_DNA"/>
</dbReference>
<dbReference type="Gene3D" id="3.40.1580.10">
    <property type="entry name" value="SMI1/KNR4-like"/>
    <property type="match status" value="1"/>
</dbReference>
<protein>
    <submittedName>
        <fullName evidence="2">SMI1/KNR4 family protein</fullName>
    </submittedName>
</protein>
<evidence type="ECO:0000313" key="2">
    <source>
        <dbReference type="EMBL" id="PUX17479.1"/>
    </source>
</evidence>
<dbReference type="SUPFAM" id="SSF160631">
    <property type="entry name" value="SMI1/KNR4-like"/>
    <property type="match status" value="1"/>
</dbReference>
<dbReference type="Pfam" id="PF09346">
    <property type="entry name" value="SMI1_KNR4"/>
    <property type="match status" value="1"/>
</dbReference>
<dbReference type="InterPro" id="IPR018958">
    <property type="entry name" value="Knr4/Smi1-like_dom"/>
</dbReference>
<reference evidence="2" key="1">
    <citation type="submission" date="2016-12" db="EMBL/GenBank/DDBJ databases">
        <title>Analysis of the Molecular Diversity Among Cronobacter Species Isolated from Filth Flies Using a Pan Genomic DNA Microarray.</title>
        <authorList>
            <person name="Pava-Ripoll M."/>
            <person name="Tall B."/>
            <person name="Farber J."/>
            <person name="Fanning S."/>
            <person name="Lehner A."/>
            <person name="Stephan R."/>
            <person name="Pagotto F."/>
            <person name="Iverson C."/>
            <person name="Ziobro G."/>
            <person name="Miller A."/>
            <person name="Pearson R."/>
            <person name="Yan Q."/>
            <person name="Kim M."/>
            <person name="Jeong S."/>
            <person name="Park J."/>
            <person name="Jun S."/>
            <person name="Choi H."/>
            <person name="Chung T."/>
            <person name="Yoo Y."/>
            <person name="Park E."/>
            <person name="Hwang S."/>
            <person name="Lee B."/>
            <person name="Sathyamoorthy V."/>
            <person name="Carter L."/>
            <person name="Mammel M."/>
            <person name="Jackson S."/>
            <person name="Kothary M."/>
            <person name="Patel I."/>
            <person name="Grim C."/>
            <person name="Gopinath G."/>
            <person name="Gangiredla J."/>
            <person name="Chase H."/>
        </authorList>
    </citation>
    <scope>NUCLEOTIDE SEQUENCE [LARGE SCALE GENOMIC DNA]</scope>
    <source>
        <strain evidence="2">MOD1-Sh41s</strain>
    </source>
</reference>
<gene>
    <name evidence="2" type="ORF">BS411_20430</name>
</gene>
<dbReference type="OrthoDB" id="4103969at2"/>
<name>A0A2T7AYA5_9ENTR</name>
<comment type="caution">
    <text evidence="2">The sequence shown here is derived from an EMBL/GenBank/DDBJ whole genome shotgun (WGS) entry which is preliminary data.</text>
</comment>
<dbReference type="RefSeq" id="WP_075199580.1">
    <property type="nucleotide sequence ID" value="NZ_CP187985.1"/>
</dbReference>